<keyword evidence="2" id="KW-1185">Reference proteome</keyword>
<evidence type="ECO:0000313" key="2">
    <source>
        <dbReference type="Proteomes" id="UP000789901"/>
    </source>
</evidence>
<dbReference type="EMBL" id="CAJVQB010063237">
    <property type="protein sequence ID" value="CAG8840595.1"/>
    <property type="molecule type" value="Genomic_DNA"/>
</dbReference>
<name>A0ABN7WTM1_GIGMA</name>
<sequence length="55" mass="6334">LLEKMRTAIYLSLDELWSIPNEVGLKASILNPQALKLLLFATANERENTEEQIYE</sequence>
<dbReference type="Proteomes" id="UP000789901">
    <property type="component" value="Unassembled WGS sequence"/>
</dbReference>
<feature type="non-terminal residue" evidence="1">
    <location>
        <position position="1"/>
    </location>
</feature>
<comment type="caution">
    <text evidence="1">The sequence shown here is derived from an EMBL/GenBank/DDBJ whole genome shotgun (WGS) entry which is preliminary data.</text>
</comment>
<organism evidence="1 2">
    <name type="scientific">Gigaspora margarita</name>
    <dbReference type="NCBI Taxonomy" id="4874"/>
    <lineage>
        <taxon>Eukaryota</taxon>
        <taxon>Fungi</taxon>
        <taxon>Fungi incertae sedis</taxon>
        <taxon>Mucoromycota</taxon>
        <taxon>Glomeromycotina</taxon>
        <taxon>Glomeromycetes</taxon>
        <taxon>Diversisporales</taxon>
        <taxon>Gigasporaceae</taxon>
        <taxon>Gigaspora</taxon>
    </lineage>
</organism>
<proteinExistence type="predicted"/>
<feature type="non-terminal residue" evidence="1">
    <location>
        <position position="55"/>
    </location>
</feature>
<gene>
    <name evidence="1" type="ORF">GMARGA_LOCUS34987</name>
</gene>
<reference evidence="1 2" key="1">
    <citation type="submission" date="2021-06" db="EMBL/GenBank/DDBJ databases">
        <authorList>
            <person name="Kallberg Y."/>
            <person name="Tangrot J."/>
            <person name="Rosling A."/>
        </authorList>
    </citation>
    <scope>NUCLEOTIDE SEQUENCE [LARGE SCALE GENOMIC DNA]</scope>
    <source>
        <strain evidence="1 2">120-4 pot B 10/14</strain>
    </source>
</reference>
<protein>
    <submittedName>
        <fullName evidence="1">38186_t:CDS:1</fullName>
    </submittedName>
</protein>
<evidence type="ECO:0000313" key="1">
    <source>
        <dbReference type="EMBL" id="CAG8840595.1"/>
    </source>
</evidence>
<accession>A0ABN7WTM1</accession>